<keyword evidence="3" id="KW-1133">Transmembrane helix</keyword>
<dbReference type="GO" id="GO:0030246">
    <property type="term" value="F:carbohydrate binding"/>
    <property type="evidence" value="ECO:0007669"/>
    <property type="project" value="UniProtKB-KW"/>
</dbReference>
<evidence type="ECO:0000256" key="3">
    <source>
        <dbReference type="SAM" id="Phobius"/>
    </source>
</evidence>
<evidence type="ECO:0000313" key="6">
    <source>
        <dbReference type="Proteomes" id="UP001642360"/>
    </source>
</evidence>
<proteinExistence type="inferred from homology"/>
<accession>A0ABC8QN26</accession>
<dbReference type="InterPro" id="IPR001220">
    <property type="entry name" value="Legume_lectin_dom"/>
</dbReference>
<dbReference type="PANTHER" id="PTHR32401:SF16">
    <property type="entry name" value="CONCANAVALIN A-LIKE LECTIN FAMILY PROTEIN"/>
    <property type="match status" value="1"/>
</dbReference>
<dbReference type="Pfam" id="PF00139">
    <property type="entry name" value="Lectin_legB"/>
    <property type="match status" value="1"/>
</dbReference>
<gene>
    <name evidence="5" type="ORF">ILEXP_LOCUS854</name>
</gene>
<dbReference type="EMBL" id="CAUOFW020000225">
    <property type="protein sequence ID" value="CAK9133928.1"/>
    <property type="molecule type" value="Genomic_DNA"/>
</dbReference>
<keyword evidence="3" id="KW-0472">Membrane</keyword>
<comment type="similarity">
    <text evidence="1">Belongs to the leguminous lectin family.</text>
</comment>
<dbReference type="AlphaFoldDB" id="A0ABC8QN26"/>
<dbReference type="Proteomes" id="UP001642360">
    <property type="component" value="Unassembled WGS sequence"/>
</dbReference>
<organism evidence="5 6">
    <name type="scientific">Ilex paraguariensis</name>
    <name type="common">yerba mate</name>
    <dbReference type="NCBI Taxonomy" id="185542"/>
    <lineage>
        <taxon>Eukaryota</taxon>
        <taxon>Viridiplantae</taxon>
        <taxon>Streptophyta</taxon>
        <taxon>Embryophyta</taxon>
        <taxon>Tracheophyta</taxon>
        <taxon>Spermatophyta</taxon>
        <taxon>Magnoliopsida</taxon>
        <taxon>eudicotyledons</taxon>
        <taxon>Gunneridae</taxon>
        <taxon>Pentapetalae</taxon>
        <taxon>asterids</taxon>
        <taxon>campanulids</taxon>
        <taxon>Aquifoliales</taxon>
        <taxon>Aquifoliaceae</taxon>
        <taxon>Ilex</taxon>
    </lineage>
</organism>
<dbReference type="SUPFAM" id="SSF49899">
    <property type="entry name" value="Concanavalin A-like lectins/glucanases"/>
    <property type="match status" value="1"/>
</dbReference>
<feature type="domain" description="Legume lectin" evidence="4">
    <location>
        <begin position="29"/>
        <end position="268"/>
    </location>
</feature>
<evidence type="ECO:0000313" key="5">
    <source>
        <dbReference type="EMBL" id="CAK9133928.1"/>
    </source>
</evidence>
<dbReference type="PANTHER" id="PTHR32401">
    <property type="entry name" value="CONCANAVALIN A-LIKE LECTIN FAMILY PROTEIN"/>
    <property type="match status" value="1"/>
</dbReference>
<evidence type="ECO:0000256" key="2">
    <source>
        <dbReference type="ARBA" id="ARBA00022734"/>
    </source>
</evidence>
<dbReference type="CDD" id="cd06899">
    <property type="entry name" value="lectin_legume_LecRK_Arcelin_ConA"/>
    <property type="match status" value="1"/>
</dbReference>
<keyword evidence="3" id="KW-0812">Transmembrane</keyword>
<evidence type="ECO:0000259" key="4">
    <source>
        <dbReference type="Pfam" id="PF00139"/>
    </source>
</evidence>
<protein>
    <recommendedName>
        <fullName evidence="4">Legume lectin domain-containing protein</fullName>
    </recommendedName>
</protein>
<dbReference type="InterPro" id="IPR013320">
    <property type="entry name" value="ConA-like_dom_sf"/>
</dbReference>
<evidence type="ECO:0000256" key="1">
    <source>
        <dbReference type="ARBA" id="ARBA00007606"/>
    </source>
</evidence>
<keyword evidence="6" id="KW-1185">Reference proteome</keyword>
<feature type="transmembrane region" description="Helical" evidence="3">
    <location>
        <begin position="292"/>
        <end position="314"/>
    </location>
</feature>
<sequence length="352" mass="39146">METFSTSRYFAILSFFILYLQTLTAYPYSSFSFKNFGKESNFESELALYGDAKVANDSLSVQITGSSISGAGRVMYKIPIKLGVGEPKQMLSFSTYFSFSLSPKNGDGLAFVMVPFGFPLNVFDGGSFGMLRETKMRVLGVEFDTSMDVKYGDVNGNHVGLDVDSFVSAKVSNVSPLNLVLNSGEKLQAWIDYEVGSRRFEVRLNKLGELRPVDPLLSYPIDLSRMWKEDEVFVGLSSSSGNSSQKCNVYSWSFKLRQVPHWMHSQPLDPKAFVDKTKAATLDKRSDCVLRVLAALIFGTGCGALGASVVLYMWTVFGKRRPVVPEENVVHPEVEYKKFNVVVDEAIEDGKQ</sequence>
<dbReference type="Gene3D" id="2.60.120.200">
    <property type="match status" value="1"/>
</dbReference>
<comment type="caution">
    <text evidence="5">The sequence shown here is derived from an EMBL/GenBank/DDBJ whole genome shotgun (WGS) entry which is preliminary data.</text>
</comment>
<dbReference type="InterPro" id="IPR050258">
    <property type="entry name" value="Leguminous_Lectin"/>
</dbReference>
<keyword evidence="2" id="KW-0430">Lectin</keyword>
<reference evidence="5 6" key="1">
    <citation type="submission" date="2024-02" db="EMBL/GenBank/DDBJ databases">
        <authorList>
            <person name="Vignale AGUSTIN F."/>
            <person name="Sosa J E."/>
            <person name="Modenutti C."/>
        </authorList>
    </citation>
    <scope>NUCLEOTIDE SEQUENCE [LARGE SCALE GENOMIC DNA]</scope>
</reference>
<name>A0ABC8QN26_9AQUA</name>